<reference evidence="2" key="2">
    <citation type="submission" date="2023-06" db="EMBL/GenBank/DDBJ databases">
        <authorList>
            <consortium name="Lawrence Berkeley National Laboratory"/>
            <person name="Haridas S."/>
            <person name="Hensen N."/>
            <person name="Bonometti L."/>
            <person name="Westerberg I."/>
            <person name="Brannstrom I.O."/>
            <person name="Guillou S."/>
            <person name="Cros-Aarteil S."/>
            <person name="Calhoun S."/>
            <person name="Kuo A."/>
            <person name="Mondo S."/>
            <person name="Pangilinan J."/>
            <person name="Riley R."/>
            <person name="Labutti K."/>
            <person name="Andreopoulos B."/>
            <person name="Lipzen A."/>
            <person name="Chen C."/>
            <person name="Yanf M."/>
            <person name="Daum C."/>
            <person name="Ng V."/>
            <person name="Clum A."/>
            <person name="Steindorff A."/>
            <person name="Ohm R."/>
            <person name="Martin F."/>
            <person name="Silar P."/>
            <person name="Natvig D."/>
            <person name="Lalanne C."/>
            <person name="Gautier V."/>
            <person name="Ament-Velasquez S.L."/>
            <person name="Kruys A."/>
            <person name="Hutchinson M.I."/>
            <person name="Powell A.J."/>
            <person name="Barry K."/>
            <person name="Miller A.N."/>
            <person name="Grigoriev I.V."/>
            <person name="Debuchy R."/>
            <person name="Gladieux P."/>
            <person name="Thoren M.H."/>
            <person name="Johannesson H."/>
        </authorList>
    </citation>
    <scope>NUCLEOTIDE SEQUENCE</scope>
    <source>
        <strain evidence="2">CBS 955.72</strain>
    </source>
</reference>
<dbReference type="InterPro" id="IPR009003">
    <property type="entry name" value="Peptidase_S1_PA"/>
</dbReference>
<dbReference type="Proteomes" id="UP001275084">
    <property type="component" value="Unassembled WGS sequence"/>
</dbReference>
<evidence type="ECO:0000313" key="3">
    <source>
        <dbReference type="Proteomes" id="UP001275084"/>
    </source>
</evidence>
<feature type="region of interest" description="Disordered" evidence="1">
    <location>
        <begin position="125"/>
        <end position="171"/>
    </location>
</feature>
<organism evidence="2 3">
    <name type="scientific">Lasiosphaeria hispida</name>
    <dbReference type="NCBI Taxonomy" id="260671"/>
    <lineage>
        <taxon>Eukaryota</taxon>
        <taxon>Fungi</taxon>
        <taxon>Dikarya</taxon>
        <taxon>Ascomycota</taxon>
        <taxon>Pezizomycotina</taxon>
        <taxon>Sordariomycetes</taxon>
        <taxon>Sordariomycetidae</taxon>
        <taxon>Sordariales</taxon>
        <taxon>Lasiosphaeriaceae</taxon>
        <taxon>Lasiosphaeria</taxon>
    </lineage>
</organism>
<comment type="caution">
    <text evidence="2">The sequence shown here is derived from an EMBL/GenBank/DDBJ whole genome shotgun (WGS) entry which is preliminary data.</text>
</comment>
<proteinExistence type="predicted"/>
<dbReference type="SUPFAM" id="SSF50494">
    <property type="entry name" value="Trypsin-like serine proteases"/>
    <property type="match status" value="1"/>
</dbReference>
<sequence>MKLKYLGESEDEARLYIVVQCDREIVKKVERFFAQKHVLEDLGSDFLIDVRGGTLLSLSGAMTLHVSAIPDSRSTFCGMSIHIRNGDVHQRATFGGLIAVTMPDNRTVLYGVTAAHPTATLILGAAEDDERDSSDSDSLFEETTRSAMDMDVETEENGRDPAPSESSSLGTITERGLIGKRDWALIELACESLLPNRLSQTQLLPTRSALSASQSPEQKDLDLFAPHRQSPSLQSNHAAVVTSRGLQCGQISSNGSIITTSLGAEFIEVFDFIPENDAKLLPGDSGSWVVNSLTGEVYGHVVSIDEFGEANIIPIQGSLESVREHLDAHSVTLPS</sequence>
<feature type="non-terminal residue" evidence="2">
    <location>
        <position position="335"/>
    </location>
</feature>
<evidence type="ECO:0000256" key="1">
    <source>
        <dbReference type="SAM" id="MobiDB-lite"/>
    </source>
</evidence>
<dbReference type="AlphaFoldDB" id="A0AAJ0MFE6"/>
<keyword evidence="3" id="KW-1185">Reference proteome</keyword>
<dbReference type="EMBL" id="JAUIQD010000003">
    <property type="protein sequence ID" value="KAK3356636.1"/>
    <property type="molecule type" value="Genomic_DNA"/>
</dbReference>
<gene>
    <name evidence="2" type="ORF">B0T25DRAFT_440863</name>
</gene>
<evidence type="ECO:0000313" key="2">
    <source>
        <dbReference type="EMBL" id="KAK3356636.1"/>
    </source>
</evidence>
<accession>A0AAJ0MFE6</accession>
<name>A0AAJ0MFE6_9PEZI</name>
<protein>
    <submittedName>
        <fullName evidence="2">Uncharacterized protein</fullName>
    </submittedName>
</protein>
<reference evidence="2" key="1">
    <citation type="journal article" date="2023" name="Mol. Phylogenet. Evol.">
        <title>Genome-scale phylogeny and comparative genomics of the fungal order Sordariales.</title>
        <authorList>
            <person name="Hensen N."/>
            <person name="Bonometti L."/>
            <person name="Westerberg I."/>
            <person name="Brannstrom I.O."/>
            <person name="Guillou S."/>
            <person name="Cros-Aarteil S."/>
            <person name="Calhoun S."/>
            <person name="Haridas S."/>
            <person name="Kuo A."/>
            <person name="Mondo S."/>
            <person name="Pangilinan J."/>
            <person name="Riley R."/>
            <person name="LaButti K."/>
            <person name="Andreopoulos B."/>
            <person name="Lipzen A."/>
            <person name="Chen C."/>
            <person name="Yan M."/>
            <person name="Daum C."/>
            <person name="Ng V."/>
            <person name="Clum A."/>
            <person name="Steindorff A."/>
            <person name="Ohm R.A."/>
            <person name="Martin F."/>
            <person name="Silar P."/>
            <person name="Natvig D.O."/>
            <person name="Lalanne C."/>
            <person name="Gautier V."/>
            <person name="Ament-Velasquez S.L."/>
            <person name="Kruys A."/>
            <person name="Hutchinson M.I."/>
            <person name="Powell A.J."/>
            <person name="Barry K."/>
            <person name="Miller A.N."/>
            <person name="Grigoriev I.V."/>
            <person name="Debuchy R."/>
            <person name="Gladieux P."/>
            <person name="Hiltunen Thoren M."/>
            <person name="Johannesson H."/>
        </authorList>
    </citation>
    <scope>NUCLEOTIDE SEQUENCE</scope>
    <source>
        <strain evidence="2">CBS 955.72</strain>
    </source>
</reference>